<dbReference type="EMBL" id="NSGH01000002">
    <property type="protein sequence ID" value="PBB06689.1"/>
    <property type="molecule type" value="Genomic_DNA"/>
</dbReference>
<evidence type="ECO:0000256" key="4">
    <source>
        <dbReference type="ARBA" id="ARBA00022605"/>
    </source>
</evidence>
<evidence type="ECO:0000256" key="8">
    <source>
        <dbReference type="RuleBase" id="RU366003"/>
    </source>
</evidence>
<reference evidence="10 11" key="1">
    <citation type="submission" date="2017-08" db="EMBL/GenBank/DDBJ databases">
        <title>Salimicrobium alkalisoli sp. nov., isolated from saline alkaline soil.</title>
        <authorList>
            <person name="Zhang G."/>
            <person name="Xiong Q."/>
        </authorList>
    </citation>
    <scope>NUCLEOTIDE SEQUENCE [LARGE SCALE GENOMIC DNA]</scope>
    <source>
        <strain evidence="10 11">WN024</strain>
    </source>
</reference>
<keyword evidence="11" id="KW-1185">Reference proteome</keyword>
<evidence type="ECO:0000259" key="9">
    <source>
        <dbReference type="Pfam" id="PF02811"/>
    </source>
</evidence>
<gene>
    <name evidence="10" type="ORF">CKW00_01380</name>
</gene>
<dbReference type="GO" id="GO:0004401">
    <property type="term" value="F:histidinol-phosphatase activity"/>
    <property type="evidence" value="ECO:0007669"/>
    <property type="project" value="UniProtKB-EC"/>
</dbReference>
<dbReference type="EC" id="3.1.3.15" evidence="3 8"/>
<comment type="similarity">
    <text evidence="2 8">Belongs to the PHP hydrolase family. HisK subfamily.</text>
</comment>
<dbReference type="NCBIfam" id="TIGR01856">
    <property type="entry name" value="hisJ_fam"/>
    <property type="match status" value="1"/>
</dbReference>
<dbReference type="CDD" id="cd12110">
    <property type="entry name" value="PHP_HisPPase_Hisj_like"/>
    <property type="match status" value="1"/>
</dbReference>
<organism evidence="10 11">
    <name type="scientific">Salimicrobium humidisoli</name>
    <dbReference type="NCBI Taxonomy" id="2029857"/>
    <lineage>
        <taxon>Bacteria</taxon>
        <taxon>Bacillati</taxon>
        <taxon>Bacillota</taxon>
        <taxon>Bacilli</taxon>
        <taxon>Bacillales</taxon>
        <taxon>Bacillaceae</taxon>
        <taxon>Salimicrobium</taxon>
    </lineage>
</organism>
<dbReference type="Pfam" id="PF02811">
    <property type="entry name" value="PHP"/>
    <property type="match status" value="1"/>
</dbReference>
<keyword evidence="6 8" id="KW-0368">Histidine biosynthesis</keyword>
<dbReference type="InterPro" id="IPR010140">
    <property type="entry name" value="Histidinol_P_phosphatase_HisJ"/>
</dbReference>
<sequence length="265" mass="29977">MRDGHIHSPFCPHGSSDSFERYVEKALRSGYRTISFTEHAPLPANFEDPVPGKDSAMSMKDLENYLETVNKVRDLYKTDITIHPGLEVDYIQGYEREIRDFLDEYGPHLSDSILSVHFLKGESFWHCIDYSPEAFRQAVDDFGGIHSLYSAYFRQIRHSAAADLGSCKPGRIGHMTLIRKFHHLYPSPEEWESMAEESLPIIKSSAMELDYNGAGTIKEYCTEPYPPSFIALKAHETGIPLVYGSDAHTAKGMDAGRELIRQGLL</sequence>
<accession>A0ABX4HTZ9</accession>
<dbReference type="NCBIfam" id="NF005996">
    <property type="entry name" value="PRK08123.1"/>
    <property type="match status" value="1"/>
</dbReference>
<feature type="domain" description="PHP" evidence="9">
    <location>
        <begin position="3"/>
        <end position="211"/>
    </location>
</feature>
<evidence type="ECO:0000256" key="6">
    <source>
        <dbReference type="ARBA" id="ARBA00023102"/>
    </source>
</evidence>
<comment type="pathway">
    <text evidence="1 8">Amino-acid biosynthesis; L-histidine biosynthesis; L-histidine from 5-phospho-alpha-D-ribose 1-diphosphate: step 8/9.</text>
</comment>
<evidence type="ECO:0000256" key="5">
    <source>
        <dbReference type="ARBA" id="ARBA00022801"/>
    </source>
</evidence>
<dbReference type="Proteomes" id="UP000217561">
    <property type="component" value="Unassembled WGS sequence"/>
</dbReference>
<evidence type="ECO:0000313" key="10">
    <source>
        <dbReference type="EMBL" id="PBB06689.1"/>
    </source>
</evidence>
<dbReference type="PANTHER" id="PTHR21039:SF0">
    <property type="entry name" value="HISTIDINOL-PHOSPHATASE"/>
    <property type="match status" value="1"/>
</dbReference>
<evidence type="ECO:0000313" key="11">
    <source>
        <dbReference type="Proteomes" id="UP000217561"/>
    </source>
</evidence>
<dbReference type="RefSeq" id="WP_095821058.1">
    <property type="nucleotide sequence ID" value="NZ_NSGH01000002.1"/>
</dbReference>
<dbReference type="PANTHER" id="PTHR21039">
    <property type="entry name" value="HISTIDINOL PHOSPHATASE-RELATED"/>
    <property type="match status" value="1"/>
</dbReference>
<dbReference type="Gene3D" id="3.20.20.140">
    <property type="entry name" value="Metal-dependent hydrolases"/>
    <property type="match status" value="1"/>
</dbReference>
<dbReference type="InterPro" id="IPR004013">
    <property type="entry name" value="PHP_dom"/>
</dbReference>
<evidence type="ECO:0000256" key="1">
    <source>
        <dbReference type="ARBA" id="ARBA00004970"/>
    </source>
</evidence>
<evidence type="ECO:0000256" key="7">
    <source>
        <dbReference type="ARBA" id="ARBA00049158"/>
    </source>
</evidence>
<keyword evidence="5 8" id="KW-0378">Hydrolase</keyword>
<dbReference type="InterPro" id="IPR016195">
    <property type="entry name" value="Pol/histidinol_Pase-like"/>
</dbReference>
<comment type="caution">
    <text evidence="10">The sequence shown here is derived from an EMBL/GenBank/DDBJ whole genome shotgun (WGS) entry which is preliminary data.</text>
</comment>
<evidence type="ECO:0000256" key="3">
    <source>
        <dbReference type="ARBA" id="ARBA00013085"/>
    </source>
</evidence>
<dbReference type="SUPFAM" id="SSF89550">
    <property type="entry name" value="PHP domain-like"/>
    <property type="match status" value="1"/>
</dbReference>
<evidence type="ECO:0000256" key="2">
    <source>
        <dbReference type="ARBA" id="ARBA00009152"/>
    </source>
</evidence>
<protein>
    <recommendedName>
        <fullName evidence="3 8">Histidinol-phosphatase</fullName>
        <shortName evidence="8">HolPase</shortName>
        <ecNumber evidence="3 8">3.1.3.15</ecNumber>
    </recommendedName>
</protein>
<name>A0ABX4HTZ9_9BACI</name>
<keyword evidence="4 8" id="KW-0028">Amino-acid biosynthesis</keyword>
<proteinExistence type="inferred from homology"/>
<comment type="catalytic activity">
    <reaction evidence="7 8">
        <text>L-histidinol phosphate + H2O = L-histidinol + phosphate</text>
        <dbReference type="Rhea" id="RHEA:14465"/>
        <dbReference type="ChEBI" id="CHEBI:15377"/>
        <dbReference type="ChEBI" id="CHEBI:43474"/>
        <dbReference type="ChEBI" id="CHEBI:57699"/>
        <dbReference type="ChEBI" id="CHEBI:57980"/>
        <dbReference type="EC" id="3.1.3.15"/>
    </reaction>
</comment>